<keyword evidence="2" id="KW-1185">Reference proteome</keyword>
<organism evidence="1 2">
    <name type="scientific">Streptomyces enissocaesilis</name>
    <dbReference type="NCBI Taxonomy" id="332589"/>
    <lineage>
        <taxon>Bacteria</taxon>
        <taxon>Bacillati</taxon>
        <taxon>Actinomycetota</taxon>
        <taxon>Actinomycetes</taxon>
        <taxon>Kitasatosporales</taxon>
        <taxon>Streptomycetaceae</taxon>
        <taxon>Streptomyces</taxon>
        <taxon>Streptomyces rochei group</taxon>
    </lineage>
</organism>
<accession>A0ABP6JX61</accession>
<gene>
    <name evidence="1" type="ORF">GCM10010446_43230</name>
</gene>
<dbReference type="EMBL" id="BAAAUD010000041">
    <property type="protein sequence ID" value="GAA2953422.1"/>
    <property type="molecule type" value="Genomic_DNA"/>
</dbReference>
<reference evidence="2" key="1">
    <citation type="journal article" date="2019" name="Int. J. Syst. Evol. Microbiol.">
        <title>The Global Catalogue of Microorganisms (GCM) 10K type strain sequencing project: providing services to taxonomists for standard genome sequencing and annotation.</title>
        <authorList>
            <consortium name="The Broad Institute Genomics Platform"/>
            <consortium name="The Broad Institute Genome Sequencing Center for Infectious Disease"/>
            <person name="Wu L."/>
            <person name="Ma J."/>
        </authorList>
    </citation>
    <scope>NUCLEOTIDE SEQUENCE [LARGE SCALE GENOMIC DNA]</scope>
    <source>
        <strain evidence="2">JCM 9088</strain>
    </source>
</reference>
<evidence type="ECO:0000313" key="1">
    <source>
        <dbReference type="EMBL" id="GAA2953422.1"/>
    </source>
</evidence>
<dbReference type="Proteomes" id="UP001500403">
    <property type="component" value="Unassembled WGS sequence"/>
</dbReference>
<sequence>MSRSSFPVRTRTPDGREAADQRLAVLAGPLLACADRETAYELPDVADCPARSGAVCSLCCPLDSECGDMCRKGEAAGPVLIPVPTLPLPPREG</sequence>
<evidence type="ECO:0000313" key="2">
    <source>
        <dbReference type="Proteomes" id="UP001500403"/>
    </source>
</evidence>
<protein>
    <submittedName>
        <fullName evidence="1">Uncharacterized protein</fullName>
    </submittedName>
</protein>
<comment type="caution">
    <text evidence="1">The sequence shown here is derived from an EMBL/GenBank/DDBJ whole genome shotgun (WGS) entry which is preliminary data.</text>
</comment>
<proteinExistence type="predicted"/>
<name>A0ABP6JX61_9ACTN</name>